<dbReference type="Proteomes" id="UP000198224">
    <property type="component" value="Chromosome I"/>
</dbReference>
<organism evidence="1 2">
    <name type="scientific">Micromonospora chokoriensis</name>
    <dbReference type="NCBI Taxonomy" id="356851"/>
    <lineage>
        <taxon>Bacteria</taxon>
        <taxon>Bacillati</taxon>
        <taxon>Actinomycetota</taxon>
        <taxon>Actinomycetes</taxon>
        <taxon>Micromonosporales</taxon>
        <taxon>Micromonosporaceae</taxon>
        <taxon>Micromonospora</taxon>
    </lineage>
</organism>
<dbReference type="EMBL" id="LT607409">
    <property type="protein sequence ID" value="SCE87734.1"/>
    <property type="molecule type" value="Genomic_DNA"/>
</dbReference>
<proteinExistence type="predicted"/>
<reference evidence="2" key="1">
    <citation type="submission" date="2016-06" db="EMBL/GenBank/DDBJ databases">
        <authorList>
            <person name="Varghese N."/>
            <person name="Submissions Spin"/>
        </authorList>
    </citation>
    <scope>NUCLEOTIDE SEQUENCE [LARGE SCALE GENOMIC DNA]</scope>
    <source>
        <strain evidence="2">DSM 45160</strain>
    </source>
</reference>
<protein>
    <submittedName>
        <fullName evidence="1">Uncharacterized protein</fullName>
    </submittedName>
</protein>
<name>A0A1C4VUN7_9ACTN</name>
<dbReference type="AlphaFoldDB" id="A0A1C4VUN7"/>
<evidence type="ECO:0000313" key="1">
    <source>
        <dbReference type="EMBL" id="SCE87734.1"/>
    </source>
</evidence>
<sequence>MSRSARKPRTGDVLHLTRAASVQFMRPIFVRVIRVLDLPTYDGWIWIDAYELARSGDAVARRSLFVMSAGLIWQDPSIQAVRKTVRRPVARTPLRVV</sequence>
<gene>
    <name evidence="1" type="ORF">GA0070612_1815</name>
</gene>
<evidence type="ECO:0000313" key="2">
    <source>
        <dbReference type="Proteomes" id="UP000198224"/>
    </source>
</evidence>
<accession>A0A1C4VUN7</accession>
<keyword evidence="2" id="KW-1185">Reference proteome</keyword>